<evidence type="ECO:0000313" key="3">
    <source>
        <dbReference type="EMBL" id="HFB54603.1"/>
    </source>
</evidence>
<gene>
    <name evidence="3" type="ORF">ENJ46_01655</name>
</gene>
<dbReference type="SMART" id="SM01152">
    <property type="entry name" value="DUF167"/>
    <property type="match status" value="1"/>
</dbReference>
<dbReference type="InterPro" id="IPR003746">
    <property type="entry name" value="DUF167"/>
</dbReference>
<dbReference type="Proteomes" id="UP000886042">
    <property type="component" value="Unassembled WGS sequence"/>
</dbReference>
<dbReference type="HAMAP" id="MF_00634">
    <property type="entry name" value="UPF0235"/>
    <property type="match status" value="1"/>
</dbReference>
<proteinExistence type="inferred from homology"/>
<reference evidence="3" key="1">
    <citation type="journal article" date="2020" name="mSystems">
        <title>Genome- and Community-Level Interaction Insights into Carbon Utilization and Element Cycling Functions of Hydrothermarchaeota in Hydrothermal Sediment.</title>
        <authorList>
            <person name="Zhou Z."/>
            <person name="Liu Y."/>
            <person name="Xu W."/>
            <person name="Pan J."/>
            <person name="Luo Z.H."/>
            <person name="Li M."/>
        </authorList>
    </citation>
    <scope>NUCLEOTIDE SEQUENCE [LARGE SCALE GENOMIC DNA]</scope>
    <source>
        <strain evidence="3">HyVt-489</strain>
    </source>
</reference>
<evidence type="ECO:0000256" key="1">
    <source>
        <dbReference type="ARBA" id="ARBA00010364"/>
    </source>
</evidence>
<dbReference type="EMBL" id="DRMN01000111">
    <property type="protein sequence ID" value="HFB54603.1"/>
    <property type="molecule type" value="Genomic_DNA"/>
</dbReference>
<dbReference type="PANTHER" id="PTHR13420:SF7">
    <property type="entry name" value="UPF0235 PROTEIN C15ORF40"/>
    <property type="match status" value="1"/>
</dbReference>
<dbReference type="SUPFAM" id="SSF69786">
    <property type="entry name" value="YggU-like"/>
    <property type="match status" value="1"/>
</dbReference>
<comment type="caution">
    <text evidence="3">The sequence shown here is derived from an EMBL/GenBank/DDBJ whole genome shotgun (WGS) entry which is preliminary data.</text>
</comment>
<evidence type="ECO:0000256" key="2">
    <source>
        <dbReference type="HAMAP-Rule" id="MF_00634"/>
    </source>
</evidence>
<name>A0A7C3C4R2_9PROT</name>
<dbReference type="GO" id="GO:0005737">
    <property type="term" value="C:cytoplasm"/>
    <property type="evidence" value="ECO:0007669"/>
    <property type="project" value="TreeGrafter"/>
</dbReference>
<accession>A0A7C3C4R2</accession>
<dbReference type="Pfam" id="PF02594">
    <property type="entry name" value="DUF167"/>
    <property type="match status" value="1"/>
</dbReference>
<dbReference type="PANTHER" id="PTHR13420">
    <property type="entry name" value="UPF0235 PROTEIN C15ORF40"/>
    <property type="match status" value="1"/>
</dbReference>
<dbReference type="InterPro" id="IPR036591">
    <property type="entry name" value="YggU-like_sf"/>
</dbReference>
<protein>
    <recommendedName>
        <fullName evidence="2">UPF0235 protein ENJ46_01655</fullName>
    </recommendedName>
</protein>
<dbReference type="AlphaFoldDB" id="A0A7C3C4R2"/>
<organism evidence="3">
    <name type="scientific">Hellea balneolensis</name>
    <dbReference type="NCBI Taxonomy" id="287478"/>
    <lineage>
        <taxon>Bacteria</taxon>
        <taxon>Pseudomonadati</taxon>
        <taxon>Pseudomonadota</taxon>
        <taxon>Alphaproteobacteria</taxon>
        <taxon>Maricaulales</taxon>
        <taxon>Robiginitomaculaceae</taxon>
        <taxon>Hellea</taxon>
    </lineage>
</organism>
<dbReference type="NCBIfam" id="TIGR00251">
    <property type="entry name" value="DUF167 family protein"/>
    <property type="match status" value="1"/>
</dbReference>
<dbReference type="Gene3D" id="3.30.1200.10">
    <property type="entry name" value="YggU-like"/>
    <property type="match status" value="1"/>
</dbReference>
<sequence length="118" mass="13039">MAMPANPKDSPLQKAWRTDKEGVLLRIYLTPKASMDKVGEVFEHPSGAVIKASVRALPDKGKANQAIIKLLSKEFRRPKTSLDLVSGMQSRVKTVRFNGNSTEIAKLFEKRFLSGGLV</sequence>
<comment type="similarity">
    <text evidence="1 2">Belongs to the UPF0235 family.</text>
</comment>